<keyword evidence="1" id="KW-0732">Signal</keyword>
<dbReference type="InterPro" id="IPR032183">
    <property type="entry name" value="PKD-like"/>
</dbReference>
<evidence type="ECO:0000313" key="3">
    <source>
        <dbReference type="Proteomes" id="UP000192277"/>
    </source>
</evidence>
<keyword evidence="3" id="KW-1185">Reference proteome</keyword>
<feature type="chain" id="PRO_5047308859" description="PKD domain containing protein" evidence="1">
    <location>
        <begin position="27"/>
        <end position="555"/>
    </location>
</feature>
<dbReference type="RefSeq" id="WP_014219328.1">
    <property type="nucleotide sequence ID" value="NZ_LWBO01000007.1"/>
</dbReference>
<dbReference type="Proteomes" id="UP000192277">
    <property type="component" value="Unassembled WGS sequence"/>
</dbReference>
<name>A0ABX3NZU2_9BACT</name>
<dbReference type="PROSITE" id="PS51257">
    <property type="entry name" value="PROKAR_LIPOPROTEIN"/>
    <property type="match status" value="1"/>
</dbReference>
<comment type="caution">
    <text evidence="2">The sequence shown here is derived from an EMBL/GenBank/DDBJ whole genome shotgun (WGS) entry which is preliminary data.</text>
</comment>
<evidence type="ECO:0008006" key="4">
    <source>
        <dbReference type="Google" id="ProtNLM"/>
    </source>
</evidence>
<evidence type="ECO:0000313" key="2">
    <source>
        <dbReference type="EMBL" id="OQP50016.1"/>
    </source>
</evidence>
<sequence length="555" mass="60174">MSYKTIFIKRLLQLIGVCGALMATLAACKRDLGNYNYSAVNAITITTDTVNADRLMVINNDSLVVKQGDTLKVNVLLSQTKESGDLSFSWLVTQKNSSNGNPGLYVIGNTRQLTARVLLLPGLYNLVVKATDNTTGVSYYKIFSLNVSTSPWGNEGWLVLQQQANGSDLSVITTRDGATRGSIYNNVYFLANGHKLPFGTNKVNVLSYNSSVGSQKVSFFYPGGGLQVRSYDFSDSSTNDNWFVVNSAPNFQVNGVVSGGNYEYLINNNQLYNRVISSVTIKNPPVLFGAPYLGSWTLSPYVMLANSTAGYAYTLYDQTNKCFLLYSANANTLLPNIADVPNKHLAAFAGQASDLLPAASGFDMNNIGRNLEYAENVLPLPASNGCLYDCFFRNDGHDSTWLYQVPTLPTGYLNNNTSGRFYLNPSNVTGINTAQKFAVPTHVVTKDKFYYVTNDVVYTCTVQTGAASTSAAAGINFPAGTKIGVMKVFKSEYLSAPATESKVLVVTTDETASGGGNKVYFFSIDINGVLNPTPVQVYTGFDKIVDITFKKGLGQ</sequence>
<dbReference type="EMBL" id="LWBO01000007">
    <property type="protein sequence ID" value="OQP50016.1"/>
    <property type="molecule type" value="Genomic_DNA"/>
</dbReference>
<protein>
    <recommendedName>
        <fullName evidence="4">PKD domain containing protein</fullName>
    </recommendedName>
</protein>
<reference evidence="2 3" key="1">
    <citation type="submission" date="2016-04" db="EMBL/GenBank/DDBJ databases">
        <authorList>
            <person name="Chen L."/>
            <person name="Zhuang W."/>
            <person name="Wang G."/>
        </authorList>
    </citation>
    <scope>NUCLEOTIDE SEQUENCE [LARGE SCALE GENOMIC DNA]</scope>
    <source>
        <strain evidence="3">GR20</strain>
    </source>
</reference>
<gene>
    <name evidence="2" type="ORF">A4D02_26620</name>
</gene>
<proteinExistence type="predicted"/>
<organism evidence="2 3">
    <name type="scientific">Niastella koreensis</name>
    <dbReference type="NCBI Taxonomy" id="354356"/>
    <lineage>
        <taxon>Bacteria</taxon>
        <taxon>Pseudomonadati</taxon>
        <taxon>Bacteroidota</taxon>
        <taxon>Chitinophagia</taxon>
        <taxon>Chitinophagales</taxon>
        <taxon>Chitinophagaceae</taxon>
        <taxon>Niastella</taxon>
    </lineage>
</organism>
<accession>A0ABX3NZU2</accession>
<evidence type="ECO:0000256" key="1">
    <source>
        <dbReference type="SAM" id="SignalP"/>
    </source>
</evidence>
<dbReference type="Pfam" id="PF16407">
    <property type="entry name" value="PKD_2"/>
    <property type="match status" value="1"/>
</dbReference>
<feature type="signal peptide" evidence="1">
    <location>
        <begin position="1"/>
        <end position="26"/>
    </location>
</feature>